<dbReference type="GO" id="GO:0015979">
    <property type="term" value="P:photosynthesis"/>
    <property type="evidence" value="ECO:0007669"/>
    <property type="project" value="UniProtKB-KW"/>
</dbReference>
<dbReference type="InterPro" id="IPR026444">
    <property type="entry name" value="Secre_tail"/>
</dbReference>
<dbReference type="AlphaFoldDB" id="A0A4R2GS53"/>
<reference evidence="6 7" key="1">
    <citation type="submission" date="2019-03" db="EMBL/GenBank/DDBJ databases">
        <title>Genomic Encyclopedia of Type Strains, Phase IV (KMG-IV): sequencing the most valuable type-strain genomes for metagenomic binning, comparative biology and taxonomic classification.</title>
        <authorList>
            <person name="Goeker M."/>
        </authorList>
    </citation>
    <scope>NUCLEOTIDE SEQUENCE [LARGE SCALE GENOMIC DNA]</scope>
    <source>
        <strain evidence="6 7">DSM 24179</strain>
    </source>
</reference>
<evidence type="ECO:0000256" key="1">
    <source>
        <dbReference type="ARBA" id="ARBA00022531"/>
    </source>
</evidence>
<dbReference type="NCBIfam" id="TIGR04183">
    <property type="entry name" value="Por_Secre_tail"/>
    <property type="match status" value="1"/>
</dbReference>
<feature type="domain" description="Secretion system C-terminal sorting" evidence="5">
    <location>
        <begin position="633"/>
        <end position="705"/>
    </location>
</feature>
<evidence type="ECO:0000313" key="7">
    <source>
        <dbReference type="Proteomes" id="UP000295221"/>
    </source>
</evidence>
<evidence type="ECO:0000259" key="4">
    <source>
        <dbReference type="Pfam" id="PF14870"/>
    </source>
</evidence>
<keyword evidence="3" id="KW-0732">Signal</keyword>
<dbReference type="OrthoDB" id="9757809at2"/>
<dbReference type="GO" id="GO:0009523">
    <property type="term" value="C:photosystem II"/>
    <property type="evidence" value="ECO:0007669"/>
    <property type="project" value="UniProtKB-KW"/>
</dbReference>
<keyword evidence="1" id="KW-0602">Photosynthesis</keyword>
<dbReference type="RefSeq" id="WP_132432005.1">
    <property type="nucleotide sequence ID" value="NZ_SLWK01000001.1"/>
</dbReference>
<feature type="signal peptide" evidence="3">
    <location>
        <begin position="1"/>
        <end position="19"/>
    </location>
</feature>
<sequence length="709" mass="78745">MKKLLLITAILCYILSATAQWQWINPMPPETHYKSVAHVTEQTYVTMGESLILKTQDEGRTWTQTEHPPVTNLNKVLFVNAETGFVVGDDGLLLKSSDGGDSWQEMNTGTKSSFWDVYFVNEQLGFISANAGQVFKTIDGGKNWTQQEMPDVWQHLRLIKFFDENTGYVASMHGLFAKTINGGEVWKVVEEELSFYYIYDMHLVDAQTILLASYGGIFKSTDGGETWQEKLAPSDEEIEAFSFINETTGYALGQLSRIYKTTDGGETWVNTNLLPDYFVSNVMEKGIAFGSEHTGIVVCWDNITWLDMQANAYDTPVQTIITQDLRDAAFTNDTTIVAVGRGLIAQSNTNGRTWSIQAPVQFGDYYYKIHFINENIGFSVGENFAPNIKKGVIIKTIDGGNNWELNFAIEQELRDVHFVNLDTGYVVGSGGTIYKTTNGGNEWVAQDSGVEVSLNSVFFTDTKTGYACGMGGTIIQTTNGGDTWTIASTPTTDAMFAISFFNDSIGFASVRGWGMAKTINAGKNWTWFRLPGSRNRIMRDMVFTSEKDGYIAGWDYLFTTNDGGETWELEQLSGGASISGIAVRNKNTIIGVGHKGTILRKYTGPEETPIDEEEDNSPTNIKFPDSETITFSVYPNPFSHVINIKGTFKENSCLIEIYDLNGRRLLDRNYSTASGNLTIDTSGLNAGVYLLRITDGATISTHKIVKTHR</sequence>
<dbReference type="InterPro" id="IPR015943">
    <property type="entry name" value="WD40/YVTN_repeat-like_dom_sf"/>
</dbReference>
<comment type="caution">
    <text evidence="6">The sequence shown here is derived from an EMBL/GenBank/DDBJ whole genome shotgun (WGS) entry which is preliminary data.</text>
</comment>
<accession>A0A4R2GS53</accession>
<feature type="chain" id="PRO_5020544525" evidence="3">
    <location>
        <begin position="20"/>
        <end position="709"/>
    </location>
</feature>
<organism evidence="6 7">
    <name type="scientific">Natronoflexus pectinivorans</name>
    <dbReference type="NCBI Taxonomy" id="682526"/>
    <lineage>
        <taxon>Bacteria</taxon>
        <taxon>Pseudomonadati</taxon>
        <taxon>Bacteroidota</taxon>
        <taxon>Bacteroidia</taxon>
        <taxon>Marinilabiliales</taxon>
        <taxon>Marinilabiliaceae</taxon>
        <taxon>Natronoflexus</taxon>
    </lineage>
</organism>
<feature type="domain" description="Photosynthesis system II assembly factor Ycf48/Hcf136-like" evidence="4">
    <location>
        <begin position="403"/>
        <end position="485"/>
    </location>
</feature>
<evidence type="ECO:0000256" key="2">
    <source>
        <dbReference type="ARBA" id="ARBA00023276"/>
    </source>
</evidence>
<dbReference type="SUPFAM" id="SSF110296">
    <property type="entry name" value="Oligoxyloglucan reducing end-specific cellobiohydrolase"/>
    <property type="match status" value="3"/>
</dbReference>
<dbReference type="PANTHER" id="PTHR47199">
    <property type="entry name" value="PHOTOSYSTEM II STABILITY/ASSEMBLY FACTOR HCF136, CHLOROPLASTIC"/>
    <property type="match status" value="1"/>
</dbReference>
<dbReference type="Pfam" id="PF18962">
    <property type="entry name" value="Por_Secre_tail"/>
    <property type="match status" value="1"/>
</dbReference>
<dbReference type="Proteomes" id="UP000295221">
    <property type="component" value="Unassembled WGS sequence"/>
</dbReference>
<dbReference type="PANTHER" id="PTHR47199:SF2">
    <property type="entry name" value="PHOTOSYSTEM II STABILITY_ASSEMBLY FACTOR HCF136, CHLOROPLASTIC"/>
    <property type="match status" value="1"/>
</dbReference>
<evidence type="ECO:0000259" key="5">
    <source>
        <dbReference type="Pfam" id="PF18962"/>
    </source>
</evidence>
<evidence type="ECO:0000313" key="6">
    <source>
        <dbReference type="EMBL" id="TCO11026.1"/>
    </source>
</evidence>
<name>A0A4R2GS53_9BACT</name>
<feature type="domain" description="Photosynthesis system II assembly factor Ycf48/Hcf136-like" evidence="4">
    <location>
        <begin position="102"/>
        <end position="229"/>
    </location>
</feature>
<dbReference type="Gene3D" id="2.130.10.10">
    <property type="entry name" value="YVTN repeat-like/Quinoprotein amine dehydrogenase"/>
    <property type="match status" value="3"/>
</dbReference>
<keyword evidence="2" id="KW-0604">Photosystem II</keyword>
<feature type="domain" description="Photosynthesis system II assembly factor Ycf48/Hcf136-like" evidence="4">
    <location>
        <begin position="37"/>
        <end position="95"/>
    </location>
</feature>
<keyword evidence="7" id="KW-1185">Reference proteome</keyword>
<gene>
    <name evidence="6" type="ORF">EV194_101660</name>
</gene>
<evidence type="ECO:0000256" key="3">
    <source>
        <dbReference type="SAM" id="SignalP"/>
    </source>
</evidence>
<dbReference type="InterPro" id="IPR028203">
    <property type="entry name" value="PSII_CF48-like_dom"/>
</dbReference>
<dbReference type="EMBL" id="SLWK01000001">
    <property type="protein sequence ID" value="TCO11026.1"/>
    <property type="molecule type" value="Genomic_DNA"/>
</dbReference>
<dbReference type="Pfam" id="PF14870">
    <property type="entry name" value="PSII_BNR"/>
    <property type="match status" value="3"/>
</dbReference>
<protein>
    <submittedName>
        <fullName evidence="6">Putative secreted protein (Por secretion system target)</fullName>
    </submittedName>
</protein>
<proteinExistence type="predicted"/>